<proteinExistence type="predicted"/>
<dbReference type="Proteomes" id="UP001233172">
    <property type="component" value="Unassembled WGS sequence"/>
</dbReference>
<evidence type="ECO:0000313" key="1">
    <source>
        <dbReference type="EMBL" id="KAK0066845.1"/>
    </source>
</evidence>
<dbReference type="AlphaFoldDB" id="A0AAD8FJQ1"/>
<protein>
    <submittedName>
        <fullName evidence="1">Uncharacterized protein</fullName>
    </submittedName>
</protein>
<keyword evidence="2" id="KW-1185">Reference proteome</keyword>
<evidence type="ECO:0000313" key="2">
    <source>
        <dbReference type="Proteomes" id="UP001233172"/>
    </source>
</evidence>
<reference evidence="1" key="1">
    <citation type="journal article" date="2023" name="PLoS Negl. Trop. Dis.">
        <title>A genome sequence for Biomphalaria pfeifferi, the major vector snail for the human-infecting parasite Schistosoma mansoni.</title>
        <authorList>
            <person name="Bu L."/>
            <person name="Lu L."/>
            <person name="Laidemitt M.R."/>
            <person name="Zhang S.M."/>
            <person name="Mutuku M."/>
            <person name="Mkoji G."/>
            <person name="Steinauer M."/>
            <person name="Loker E.S."/>
        </authorList>
    </citation>
    <scope>NUCLEOTIDE SEQUENCE</scope>
    <source>
        <strain evidence="1">KasaAsao</strain>
    </source>
</reference>
<sequence length="76" mass="8367">MCTSAIIIDIGIDECQSIQAKSELTRGRTLRLELEKAYRLEVRLIADDDCGALDFICNVVSCELAAPLEASVGWFC</sequence>
<name>A0AAD8FJQ1_BIOPF</name>
<dbReference type="EMBL" id="JASAOG010000009">
    <property type="protein sequence ID" value="KAK0066845.1"/>
    <property type="molecule type" value="Genomic_DNA"/>
</dbReference>
<reference evidence="1" key="2">
    <citation type="submission" date="2023-04" db="EMBL/GenBank/DDBJ databases">
        <authorList>
            <person name="Bu L."/>
            <person name="Lu L."/>
            <person name="Laidemitt M.R."/>
            <person name="Zhang S.M."/>
            <person name="Mutuku M."/>
            <person name="Mkoji G."/>
            <person name="Steinauer M."/>
            <person name="Loker E.S."/>
        </authorList>
    </citation>
    <scope>NUCLEOTIDE SEQUENCE</scope>
    <source>
        <strain evidence="1">KasaAsao</strain>
        <tissue evidence="1">Whole Snail</tissue>
    </source>
</reference>
<comment type="caution">
    <text evidence="1">The sequence shown here is derived from an EMBL/GenBank/DDBJ whole genome shotgun (WGS) entry which is preliminary data.</text>
</comment>
<accession>A0AAD8FJQ1</accession>
<organism evidence="1 2">
    <name type="scientific">Biomphalaria pfeifferi</name>
    <name type="common">Bloodfluke planorb</name>
    <name type="synonym">Freshwater snail</name>
    <dbReference type="NCBI Taxonomy" id="112525"/>
    <lineage>
        <taxon>Eukaryota</taxon>
        <taxon>Metazoa</taxon>
        <taxon>Spiralia</taxon>
        <taxon>Lophotrochozoa</taxon>
        <taxon>Mollusca</taxon>
        <taxon>Gastropoda</taxon>
        <taxon>Heterobranchia</taxon>
        <taxon>Euthyneura</taxon>
        <taxon>Panpulmonata</taxon>
        <taxon>Hygrophila</taxon>
        <taxon>Lymnaeoidea</taxon>
        <taxon>Planorbidae</taxon>
        <taxon>Biomphalaria</taxon>
    </lineage>
</organism>
<gene>
    <name evidence="1" type="ORF">Bpfe_003580</name>
</gene>